<comment type="caution">
    <text evidence="1">The sequence shown here is derived from an EMBL/GenBank/DDBJ whole genome shotgun (WGS) entry which is preliminary data.</text>
</comment>
<dbReference type="AlphaFoldDB" id="J9GR04"/>
<dbReference type="EMBL" id="AMCI01000215">
    <property type="protein sequence ID" value="EJX10289.1"/>
    <property type="molecule type" value="Genomic_DNA"/>
</dbReference>
<proteinExistence type="predicted"/>
<reference evidence="1" key="1">
    <citation type="journal article" date="2012" name="PLoS ONE">
        <title>Gene sets for utilization of primary and secondary nutrition supplies in the distal gut of endangered iberian lynx.</title>
        <authorList>
            <person name="Alcaide M."/>
            <person name="Messina E."/>
            <person name="Richter M."/>
            <person name="Bargiela R."/>
            <person name="Peplies J."/>
            <person name="Huws S.A."/>
            <person name="Newbold C.J."/>
            <person name="Golyshin P.N."/>
            <person name="Simon M.A."/>
            <person name="Lopez G."/>
            <person name="Yakimov M.M."/>
            <person name="Ferrer M."/>
        </authorList>
    </citation>
    <scope>NUCLEOTIDE SEQUENCE</scope>
</reference>
<gene>
    <name evidence="1" type="ORF">EVA_01557</name>
</gene>
<protein>
    <submittedName>
        <fullName evidence="1">Uncharacterized protein</fullName>
    </submittedName>
</protein>
<evidence type="ECO:0000313" key="1">
    <source>
        <dbReference type="EMBL" id="EJX10289.1"/>
    </source>
</evidence>
<sequence>WIDRAPYIEGEWRVDDIHGYTSTYQPGDLWTFDYHRKFFTDGYNLKEEEEGEWWWSGRYLKVRFLGNRNISIEAYVRNYHRDYMILDVRDFEYDERYTLRLVKERNFSQQKEPVATFPDSIQ</sequence>
<name>J9GR04_9ZZZZ</name>
<feature type="non-terminal residue" evidence="1">
    <location>
        <position position="1"/>
    </location>
</feature>
<accession>J9GR04</accession>
<organism evidence="1">
    <name type="scientific">gut metagenome</name>
    <dbReference type="NCBI Taxonomy" id="749906"/>
    <lineage>
        <taxon>unclassified sequences</taxon>
        <taxon>metagenomes</taxon>
        <taxon>organismal metagenomes</taxon>
    </lineage>
</organism>